<dbReference type="STRING" id="1601833.SAMN05518684_12725"/>
<feature type="transmembrane region" description="Helical" evidence="5">
    <location>
        <begin position="6"/>
        <end position="24"/>
    </location>
</feature>
<dbReference type="Proteomes" id="UP000198571">
    <property type="component" value="Unassembled WGS sequence"/>
</dbReference>
<organism evidence="6 7">
    <name type="scientific">Salipaludibacillus aurantiacus</name>
    <dbReference type="NCBI Taxonomy" id="1601833"/>
    <lineage>
        <taxon>Bacteria</taxon>
        <taxon>Bacillati</taxon>
        <taxon>Bacillota</taxon>
        <taxon>Bacilli</taxon>
        <taxon>Bacillales</taxon>
        <taxon>Bacillaceae</taxon>
    </lineage>
</organism>
<gene>
    <name evidence="6" type="ORF">SAMN05518684_12725</name>
</gene>
<dbReference type="PANTHER" id="PTHR43847:SF1">
    <property type="entry name" value="BLL3993 PROTEIN"/>
    <property type="match status" value="1"/>
</dbReference>
<feature type="transmembrane region" description="Helical" evidence="5">
    <location>
        <begin position="68"/>
        <end position="87"/>
    </location>
</feature>
<evidence type="ECO:0000256" key="5">
    <source>
        <dbReference type="SAM" id="Phobius"/>
    </source>
</evidence>
<keyword evidence="3 5" id="KW-1133">Transmembrane helix</keyword>
<dbReference type="EMBL" id="FOGT01000027">
    <property type="protein sequence ID" value="SES41850.1"/>
    <property type="molecule type" value="Genomic_DNA"/>
</dbReference>
<feature type="transmembrane region" description="Helical" evidence="5">
    <location>
        <begin position="36"/>
        <end position="56"/>
    </location>
</feature>
<name>A0A1H9X6T5_9BACI</name>
<dbReference type="AlphaFoldDB" id="A0A1H9X6T5"/>
<dbReference type="InterPro" id="IPR007318">
    <property type="entry name" value="Phopholipid_MeTrfase"/>
</dbReference>
<dbReference type="GO" id="GO:0012505">
    <property type="term" value="C:endomembrane system"/>
    <property type="evidence" value="ECO:0007669"/>
    <property type="project" value="UniProtKB-SubCell"/>
</dbReference>
<dbReference type="PANTHER" id="PTHR43847">
    <property type="entry name" value="BLL3993 PROTEIN"/>
    <property type="match status" value="1"/>
</dbReference>
<dbReference type="RefSeq" id="WP_093056055.1">
    <property type="nucleotide sequence ID" value="NZ_FOGT01000027.1"/>
</dbReference>
<evidence type="ECO:0000256" key="2">
    <source>
        <dbReference type="ARBA" id="ARBA00022692"/>
    </source>
</evidence>
<evidence type="ECO:0000256" key="4">
    <source>
        <dbReference type="ARBA" id="ARBA00023136"/>
    </source>
</evidence>
<keyword evidence="2 5" id="KW-0812">Transmembrane</keyword>
<proteinExistence type="predicted"/>
<dbReference type="InterPro" id="IPR052527">
    <property type="entry name" value="Metal_cation-efflux_comp"/>
</dbReference>
<keyword evidence="6" id="KW-0489">Methyltransferase</keyword>
<reference evidence="7" key="1">
    <citation type="submission" date="2016-10" db="EMBL/GenBank/DDBJ databases">
        <authorList>
            <person name="Varghese N."/>
            <person name="Submissions S."/>
        </authorList>
    </citation>
    <scope>NUCLEOTIDE SEQUENCE [LARGE SCALE GENOMIC DNA]</scope>
    <source>
        <strain evidence="7">S9</strain>
    </source>
</reference>
<evidence type="ECO:0000256" key="1">
    <source>
        <dbReference type="ARBA" id="ARBA00004127"/>
    </source>
</evidence>
<evidence type="ECO:0000313" key="7">
    <source>
        <dbReference type="Proteomes" id="UP000198571"/>
    </source>
</evidence>
<comment type="subcellular location">
    <subcellularLocation>
        <location evidence="1">Endomembrane system</location>
        <topology evidence="1">Multi-pass membrane protein</topology>
    </subcellularLocation>
</comment>
<keyword evidence="4 5" id="KW-0472">Membrane</keyword>
<accession>A0A1H9X6T5</accession>
<dbReference type="Pfam" id="PF04191">
    <property type="entry name" value="PEMT"/>
    <property type="match status" value="1"/>
</dbReference>
<dbReference type="GO" id="GO:0032259">
    <property type="term" value="P:methylation"/>
    <property type="evidence" value="ECO:0007669"/>
    <property type="project" value="UniProtKB-KW"/>
</dbReference>
<dbReference type="Gene3D" id="1.20.120.1630">
    <property type="match status" value="1"/>
</dbReference>
<feature type="transmembrane region" description="Helical" evidence="5">
    <location>
        <begin position="124"/>
        <end position="153"/>
    </location>
</feature>
<dbReference type="GO" id="GO:0008168">
    <property type="term" value="F:methyltransferase activity"/>
    <property type="evidence" value="ECO:0007669"/>
    <property type="project" value="UniProtKB-KW"/>
</dbReference>
<dbReference type="OrthoDB" id="5471300at2"/>
<evidence type="ECO:0000313" key="6">
    <source>
        <dbReference type="EMBL" id="SES41850.1"/>
    </source>
</evidence>
<sequence length="186" mass="21372">MTIHNIIFFIITFIWLAEFIVFRNRKPGGTKKSEETFTFSGILLSVLAVITASVFSKELNIWLIESSLVLWSGLLIYGTGTGLRYWGIIKLGKQFTRHVNVAEEDTIVSSGPFRMMRHPLYTGLFLILLGISTSMGSIAGLLLIFIVFMPFLLRRIRLEEKMLTETFGEEYKDWAGSRYRLIPFLY</sequence>
<keyword evidence="7" id="KW-1185">Reference proteome</keyword>
<protein>
    <submittedName>
        <fullName evidence="6">Protein-S-isoprenylcysteine O-methyltransferase Ste14</fullName>
    </submittedName>
</protein>
<keyword evidence="6" id="KW-0808">Transferase</keyword>
<evidence type="ECO:0000256" key="3">
    <source>
        <dbReference type="ARBA" id="ARBA00022989"/>
    </source>
</evidence>